<sequence length="99" mass="11448">MAQYTITNKDVLNWRAQGHERILQNISNILSTYKYEVAYDRVFGRDNKNIDKASNKSLGSIISETYDLIQKYEPRATIQEVNVENQNGNILIKVVVEIE</sequence>
<feature type="domain" description="IraD/Gp25-like" evidence="1">
    <location>
        <begin position="17"/>
        <end position="94"/>
    </location>
</feature>
<evidence type="ECO:0000259" key="1">
    <source>
        <dbReference type="Pfam" id="PF04965"/>
    </source>
</evidence>
<dbReference type="Gene3D" id="3.10.450.40">
    <property type="match status" value="1"/>
</dbReference>
<dbReference type="EMBL" id="JAGGKS010000008">
    <property type="protein sequence ID" value="MBP1926840.1"/>
    <property type="molecule type" value="Genomic_DNA"/>
</dbReference>
<protein>
    <submittedName>
        <fullName evidence="2">Phage baseplate assembly protein W</fullName>
    </submittedName>
</protein>
<name>A0ABS4GGL7_9FIRM</name>
<dbReference type="Proteomes" id="UP001519342">
    <property type="component" value="Unassembled WGS sequence"/>
</dbReference>
<dbReference type="RefSeq" id="WP_209512560.1">
    <property type="nucleotide sequence ID" value="NZ_JAGGKS010000008.1"/>
</dbReference>
<comment type="caution">
    <text evidence="2">The sequence shown here is derived from an EMBL/GenBank/DDBJ whole genome shotgun (WGS) entry which is preliminary data.</text>
</comment>
<proteinExistence type="predicted"/>
<accession>A0ABS4GGL7</accession>
<evidence type="ECO:0000313" key="3">
    <source>
        <dbReference type="Proteomes" id="UP001519342"/>
    </source>
</evidence>
<dbReference type="InterPro" id="IPR007048">
    <property type="entry name" value="IraD/Gp25-like"/>
</dbReference>
<dbReference type="Pfam" id="PF04965">
    <property type="entry name" value="GPW_gp25"/>
    <property type="match status" value="1"/>
</dbReference>
<gene>
    <name evidence="2" type="ORF">J2Z76_002710</name>
</gene>
<keyword evidence="3" id="KW-1185">Reference proteome</keyword>
<evidence type="ECO:0000313" key="2">
    <source>
        <dbReference type="EMBL" id="MBP1926840.1"/>
    </source>
</evidence>
<reference evidence="2 3" key="1">
    <citation type="submission" date="2021-03" db="EMBL/GenBank/DDBJ databases">
        <title>Genomic Encyclopedia of Type Strains, Phase IV (KMG-IV): sequencing the most valuable type-strain genomes for metagenomic binning, comparative biology and taxonomic classification.</title>
        <authorList>
            <person name="Goeker M."/>
        </authorList>
    </citation>
    <scope>NUCLEOTIDE SEQUENCE [LARGE SCALE GENOMIC DNA]</scope>
    <source>
        <strain evidence="2 3">DSM 24004</strain>
    </source>
</reference>
<organism evidence="2 3">
    <name type="scientific">Sedimentibacter acidaminivorans</name>
    <dbReference type="NCBI Taxonomy" id="913099"/>
    <lineage>
        <taxon>Bacteria</taxon>
        <taxon>Bacillati</taxon>
        <taxon>Bacillota</taxon>
        <taxon>Tissierellia</taxon>
        <taxon>Sedimentibacter</taxon>
    </lineage>
</organism>
<dbReference type="SUPFAM" id="SSF160719">
    <property type="entry name" value="gpW/gp25-like"/>
    <property type="match status" value="1"/>
</dbReference>